<keyword evidence="3 5" id="KW-0067">ATP-binding</keyword>
<evidence type="ECO:0000256" key="3">
    <source>
        <dbReference type="ARBA" id="ARBA00022840"/>
    </source>
</evidence>
<dbReference type="GO" id="GO:0098796">
    <property type="term" value="C:membrane protein complex"/>
    <property type="evidence" value="ECO:0007669"/>
    <property type="project" value="UniProtKB-ARBA"/>
</dbReference>
<dbReference type="PANTHER" id="PTHR24220:SF86">
    <property type="entry name" value="ABC TRANSPORTER ABCH.1"/>
    <property type="match status" value="1"/>
</dbReference>
<dbReference type="AlphaFoldDB" id="A0A3G1A6P9"/>
<dbReference type="STRING" id="697581.TCARB_0786"/>
<organism evidence="5 6">
    <name type="scientific">Thermofilum adornatum 1505</name>
    <dbReference type="NCBI Taxonomy" id="697581"/>
    <lineage>
        <taxon>Archaea</taxon>
        <taxon>Thermoproteota</taxon>
        <taxon>Thermoprotei</taxon>
        <taxon>Thermofilales</taxon>
        <taxon>Thermofilaceae</taxon>
        <taxon>Thermofilum</taxon>
    </lineage>
</organism>
<evidence type="ECO:0000256" key="1">
    <source>
        <dbReference type="ARBA" id="ARBA00022448"/>
    </source>
</evidence>
<dbReference type="Proteomes" id="UP000266720">
    <property type="component" value="Chromosome"/>
</dbReference>
<name>A0A3G1A6P9_9CREN</name>
<dbReference type="CDD" id="cd03255">
    <property type="entry name" value="ABC_MJ0796_LolCDE_FtsE"/>
    <property type="match status" value="1"/>
</dbReference>
<protein>
    <submittedName>
        <fullName evidence="5">ABC transporter ATP-binding protein</fullName>
    </submittedName>
</protein>
<evidence type="ECO:0000313" key="5">
    <source>
        <dbReference type="EMBL" id="AJB41838.1"/>
    </source>
</evidence>
<dbReference type="Gene3D" id="3.40.50.300">
    <property type="entry name" value="P-loop containing nucleotide triphosphate hydrolases"/>
    <property type="match status" value="1"/>
</dbReference>
<dbReference type="InterPro" id="IPR003593">
    <property type="entry name" value="AAA+_ATPase"/>
</dbReference>
<proteinExistence type="predicted"/>
<dbReference type="FunFam" id="3.40.50.300:FF:000032">
    <property type="entry name" value="Export ABC transporter ATP-binding protein"/>
    <property type="match status" value="1"/>
</dbReference>
<dbReference type="PROSITE" id="PS00211">
    <property type="entry name" value="ABC_TRANSPORTER_1"/>
    <property type="match status" value="1"/>
</dbReference>
<dbReference type="InterPro" id="IPR015854">
    <property type="entry name" value="ABC_transpr_LolD-like"/>
</dbReference>
<accession>A0A3G1A6P9</accession>
<dbReference type="InterPro" id="IPR003439">
    <property type="entry name" value="ABC_transporter-like_ATP-bd"/>
</dbReference>
<dbReference type="GeneID" id="25406218"/>
<dbReference type="GeneID" id="16574351"/>
<dbReference type="InterPro" id="IPR027417">
    <property type="entry name" value="P-loop_NTPase"/>
</dbReference>
<dbReference type="GO" id="GO:0016887">
    <property type="term" value="F:ATP hydrolysis activity"/>
    <property type="evidence" value="ECO:0007669"/>
    <property type="project" value="InterPro"/>
</dbReference>
<evidence type="ECO:0000256" key="2">
    <source>
        <dbReference type="ARBA" id="ARBA00022741"/>
    </source>
</evidence>
<dbReference type="InterPro" id="IPR017911">
    <property type="entry name" value="MacB-like_ATP-bd"/>
</dbReference>
<dbReference type="RefSeq" id="WP_020963352.1">
    <property type="nucleotide sequence ID" value="NZ_CP007493.1"/>
</dbReference>
<dbReference type="GO" id="GO:0022857">
    <property type="term" value="F:transmembrane transporter activity"/>
    <property type="evidence" value="ECO:0007669"/>
    <property type="project" value="TreeGrafter"/>
</dbReference>
<dbReference type="SUPFAM" id="SSF52540">
    <property type="entry name" value="P-loop containing nucleoside triphosphate hydrolases"/>
    <property type="match status" value="1"/>
</dbReference>
<gene>
    <name evidence="5" type="ORF">TCARB_0786</name>
</gene>
<evidence type="ECO:0000259" key="4">
    <source>
        <dbReference type="PROSITE" id="PS50893"/>
    </source>
</evidence>
<dbReference type="PROSITE" id="PS50893">
    <property type="entry name" value="ABC_TRANSPORTER_2"/>
    <property type="match status" value="1"/>
</dbReference>
<keyword evidence="2" id="KW-0547">Nucleotide-binding</keyword>
<feature type="domain" description="ABC transporter" evidence="4">
    <location>
        <begin position="5"/>
        <end position="245"/>
    </location>
</feature>
<dbReference type="SMART" id="SM00382">
    <property type="entry name" value="AAA"/>
    <property type="match status" value="1"/>
</dbReference>
<dbReference type="Pfam" id="PF00005">
    <property type="entry name" value="ABC_tran"/>
    <property type="match status" value="1"/>
</dbReference>
<keyword evidence="1" id="KW-0813">Transport</keyword>
<dbReference type="InterPro" id="IPR017871">
    <property type="entry name" value="ABC_transporter-like_CS"/>
</dbReference>
<evidence type="ECO:0000313" key="6">
    <source>
        <dbReference type="Proteomes" id="UP000266720"/>
    </source>
</evidence>
<dbReference type="EMBL" id="CP007493">
    <property type="protein sequence ID" value="AJB41838.1"/>
    <property type="molecule type" value="Genomic_DNA"/>
</dbReference>
<dbReference type="GO" id="GO:0005886">
    <property type="term" value="C:plasma membrane"/>
    <property type="evidence" value="ECO:0007669"/>
    <property type="project" value="TreeGrafter"/>
</dbReference>
<dbReference type="PANTHER" id="PTHR24220">
    <property type="entry name" value="IMPORT ATP-BINDING PROTEIN"/>
    <property type="match status" value="1"/>
</dbReference>
<sequence>MSEIIRLEEVWKIYGKPPSETIALGGVSLTVRKGEFFAIVGPSGSGKTTMLHLIGGLDRPTRGKIYVDGTELTAIRSDSELSRYRNKTVGFVFQLFYLIPRLNVLENVELPLVKRGMPKAERRRLALEALRTVGIEMLAYKYPTQLSGGEQQRVAIARAIVGSPRVLLADEPTGNLDAANSQIVMDLFKRLNRELGMTIIMVTHNLELIWNCDRVARMYSGKLLGIYTPEKYSELIASFVKKGQQET</sequence>
<reference evidence="6" key="1">
    <citation type="book" date="2010" name="EXTREMOPHILES" publisher="0:0-0">
        <title>Complete genome sequences of ten hyperthermophilic archaea reveal their metabolic capabilities and possible ecological roles.</title>
        <editorList>
            <person name="?"/>
        </editorList>
        <authorList>
            <person name="Ravin N.V."/>
            <person name="Mardanov A.V."/>
            <person name="Bonch-Osmolovskaya E.A."/>
            <person name="Skryabin K.G."/>
        </authorList>
    </citation>
    <scope>NUCLEOTIDE SEQUENCE [LARGE SCALE GENOMIC DNA]</scope>
    <source>
        <strain evidence="6">1505</strain>
    </source>
</reference>
<dbReference type="KEGG" id="tcb:TCARB_0786"/>
<dbReference type="GO" id="GO:0005524">
    <property type="term" value="F:ATP binding"/>
    <property type="evidence" value="ECO:0007669"/>
    <property type="project" value="UniProtKB-KW"/>
</dbReference>